<name>A0ABR4YIT9_9BACT</name>
<dbReference type="Proteomes" id="UP000030889">
    <property type="component" value="Unassembled WGS sequence"/>
</dbReference>
<dbReference type="Gene3D" id="2.40.128.270">
    <property type="match status" value="1"/>
</dbReference>
<dbReference type="PANTHER" id="PTHR35535:SF1">
    <property type="entry name" value="HEAT SHOCK PROTEIN HSLJ"/>
    <property type="match status" value="1"/>
</dbReference>
<comment type="caution">
    <text evidence="2">The sequence shown here is derived from an EMBL/GenBank/DDBJ whole genome shotgun (WGS) entry which is preliminary data.</text>
</comment>
<evidence type="ECO:0000259" key="1">
    <source>
        <dbReference type="Pfam" id="PF03724"/>
    </source>
</evidence>
<evidence type="ECO:0000313" key="2">
    <source>
        <dbReference type="EMBL" id="KHE42092.1"/>
    </source>
</evidence>
<accession>A0ABR4YIT9</accession>
<reference evidence="2 3" key="1">
    <citation type="submission" date="2014-09" db="EMBL/GenBank/DDBJ databases">
        <title>Alistipes sp. 627, sp. nov., a novel member of the family Rikenellaceae isolated from human faeces.</title>
        <authorList>
            <person name="Shkoporov A.N."/>
            <person name="Chaplin A.V."/>
            <person name="Motuzova O.V."/>
            <person name="Kafarskaia L.I."/>
            <person name="Khokhlova E.V."/>
            <person name="Efimov B.A."/>
        </authorList>
    </citation>
    <scope>NUCLEOTIDE SEQUENCE [LARGE SCALE GENOMIC DNA]</scope>
    <source>
        <strain evidence="2 3">627</strain>
    </source>
</reference>
<feature type="domain" description="DUF306" evidence="1">
    <location>
        <begin position="34"/>
        <end position="130"/>
    </location>
</feature>
<keyword evidence="3" id="KW-1185">Reference proteome</keyword>
<protein>
    <recommendedName>
        <fullName evidence="1">DUF306 domain-containing protein</fullName>
    </recommendedName>
</protein>
<gene>
    <name evidence="2" type="ORF">LG35_05935</name>
</gene>
<dbReference type="RefSeq" id="WP_022063114.1">
    <property type="nucleotide sequence ID" value="NZ_JRGF01000006.1"/>
</dbReference>
<sequence>MKRTITIAAVALLAGILLTGCCQKCRKSREAATRPIQGTVWHLVEFDGKPVDAPDKYELSFLADGRVAGIGECNRFFGPYQVVNANGGIKIGPVASTMMACLDPNIETEFFRMFENVHLYQLDEKNLYLFVDNKIKAVFEPTDKPVDEE</sequence>
<dbReference type="InterPro" id="IPR038670">
    <property type="entry name" value="HslJ-like_sf"/>
</dbReference>
<dbReference type="PANTHER" id="PTHR35535">
    <property type="entry name" value="HEAT SHOCK PROTEIN HSLJ"/>
    <property type="match status" value="1"/>
</dbReference>
<organism evidence="2 3">
    <name type="scientific">Alistipes inops</name>
    <dbReference type="NCBI Taxonomy" id="1501391"/>
    <lineage>
        <taxon>Bacteria</taxon>
        <taxon>Pseudomonadati</taxon>
        <taxon>Bacteroidota</taxon>
        <taxon>Bacteroidia</taxon>
        <taxon>Bacteroidales</taxon>
        <taxon>Rikenellaceae</taxon>
        <taxon>Alistipes</taxon>
    </lineage>
</organism>
<dbReference type="InterPro" id="IPR005184">
    <property type="entry name" value="DUF306_Meta_HslJ"/>
</dbReference>
<dbReference type="Pfam" id="PF03724">
    <property type="entry name" value="META"/>
    <property type="match status" value="1"/>
</dbReference>
<dbReference type="PROSITE" id="PS51257">
    <property type="entry name" value="PROKAR_LIPOPROTEIN"/>
    <property type="match status" value="1"/>
</dbReference>
<evidence type="ECO:0000313" key="3">
    <source>
        <dbReference type="Proteomes" id="UP000030889"/>
    </source>
</evidence>
<proteinExistence type="predicted"/>
<dbReference type="EMBL" id="JRGF01000006">
    <property type="protein sequence ID" value="KHE42092.1"/>
    <property type="molecule type" value="Genomic_DNA"/>
</dbReference>
<dbReference type="InterPro" id="IPR053147">
    <property type="entry name" value="Hsp_HslJ-like"/>
</dbReference>